<feature type="region of interest" description="Disordered" evidence="1">
    <location>
        <begin position="346"/>
        <end position="532"/>
    </location>
</feature>
<sequence>MGNNSLLIRVTLAVVVHVLGMMTSSEVMLDGQRFFCNSTANITSECCLHCDLNATCNNTCPPGQLTHNLTKSFPSCIFTNDNDSNAMSSEDQSRDFVVVCVTMCPVGYYPDVDRCKKCDDVCDSCTGPGIKDNCTCPLRNNSECVNKCDEGFYNNDNGSCAKCDNACNSCNASGSRVDTCDCKFEFNGTCYVSCQPNITSCENEGEDDLLLIIGIAVGGGVFVIIIIVVIVIIVVRCCRRKGKSKSRMSTIIENRNADGDEEEQVGGVRLPVHVKGKRPGKYENVELLGSNVSKQAQDTQDKKTRYTTDPTLPRGASLEDPPDRTSGWYANAGAIKLNQNLAKGEGRDTKLNRGVFNKFKKSLMGRKSKKQEDNSKSKSGTTNPVFSDNSSEGGTYCDMSRKTNGDTEQEDYVEVTRQADDEPQEDYENVEKIFKANLRDYESQDDYENFSNTPKANLNDDEPQDDYENFEHTSKDRITDDEPQEEYENFQYNPTVNTTDEEPQDDYENFGQTSAPAMEIDGRGTNDLYQEEESPYINVKEFKKKS</sequence>
<evidence type="ECO:0000256" key="3">
    <source>
        <dbReference type="SAM" id="SignalP"/>
    </source>
</evidence>
<feature type="compositionally biased region" description="Basic and acidic residues" evidence="1">
    <location>
        <begin position="429"/>
        <end position="442"/>
    </location>
</feature>
<evidence type="ECO:0000256" key="1">
    <source>
        <dbReference type="SAM" id="MobiDB-lite"/>
    </source>
</evidence>
<feature type="domain" description="TNFR-Cys" evidence="4">
    <location>
        <begin position="104"/>
        <end position="144"/>
    </location>
</feature>
<dbReference type="EMBL" id="NEDP02004556">
    <property type="protein sequence ID" value="OWF45202.1"/>
    <property type="molecule type" value="Genomic_DNA"/>
</dbReference>
<feature type="chain" id="PRO_5013347003" evidence="3">
    <location>
        <begin position="21"/>
        <end position="546"/>
    </location>
</feature>
<dbReference type="InterPro" id="IPR009030">
    <property type="entry name" value="Growth_fac_rcpt_cys_sf"/>
</dbReference>
<name>A0A210Q8X7_MIZYE</name>
<evidence type="ECO:0000256" key="2">
    <source>
        <dbReference type="SAM" id="Phobius"/>
    </source>
</evidence>
<reference evidence="5 6" key="1">
    <citation type="journal article" date="2017" name="Nat. Ecol. Evol.">
        <title>Scallop genome provides insights into evolution of bilaterian karyotype and development.</title>
        <authorList>
            <person name="Wang S."/>
            <person name="Zhang J."/>
            <person name="Jiao W."/>
            <person name="Li J."/>
            <person name="Xun X."/>
            <person name="Sun Y."/>
            <person name="Guo X."/>
            <person name="Huan P."/>
            <person name="Dong B."/>
            <person name="Zhang L."/>
            <person name="Hu X."/>
            <person name="Sun X."/>
            <person name="Wang J."/>
            <person name="Zhao C."/>
            <person name="Wang Y."/>
            <person name="Wang D."/>
            <person name="Huang X."/>
            <person name="Wang R."/>
            <person name="Lv J."/>
            <person name="Li Y."/>
            <person name="Zhang Z."/>
            <person name="Liu B."/>
            <person name="Lu W."/>
            <person name="Hui Y."/>
            <person name="Liang J."/>
            <person name="Zhou Z."/>
            <person name="Hou R."/>
            <person name="Li X."/>
            <person name="Liu Y."/>
            <person name="Li H."/>
            <person name="Ning X."/>
            <person name="Lin Y."/>
            <person name="Zhao L."/>
            <person name="Xing Q."/>
            <person name="Dou J."/>
            <person name="Li Y."/>
            <person name="Mao J."/>
            <person name="Guo H."/>
            <person name="Dou H."/>
            <person name="Li T."/>
            <person name="Mu C."/>
            <person name="Jiang W."/>
            <person name="Fu Q."/>
            <person name="Fu X."/>
            <person name="Miao Y."/>
            <person name="Liu J."/>
            <person name="Yu Q."/>
            <person name="Li R."/>
            <person name="Liao H."/>
            <person name="Li X."/>
            <person name="Kong Y."/>
            <person name="Jiang Z."/>
            <person name="Chourrout D."/>
            <person name="Li R."/>
            <person name="Bao Z."/>
        </authorList>
    </citation>
    <scope>NUCLEOTIDE SEQUENCE [LARGE SCALE GENOMIC DNA]</scope>
    <source>
        <strain evidence="5 6">PY_sf001</strain>
    </source>
</reference>
<evidence type="ECO:0000313" key="6">
    <source>
        <dbReference type="Proteomes" id="UP000242188"/>
    </source>
</evidence>
<feature type="signal peptide" evidence="3">
    <location>
        <begin position="1"/>
        <end position="20"/>
    </location>
</feature>
<feature type="compositionally biased region" description="Basic and acidic residues" evidence="1">
    <location>
        <begin position="469"/>
        <end position="480"/>
    </location>
</feature>
<dbReference type="SMART" id="SM00261">
    <property type="entry name" value="FU"/>
    <property type="match status" value="2"/>
</dbReference>
<dbReference type="AlphaFoldDB" id="A0A210Q8X7"/>
<keyword evidence="2" id="KW-0472">Membrane</keyword>
<dbReference type="STRING" id="6573.A0A210Q8X7"/>
<keyword evidence="6" id="KW-1185">Reference proteome</keyword>
<dbReference type="OrthoDB" id="6121103at2759"/>
<dbReference type="Proteomes" id="UP000242188">
    <property type="component" value="Unassembled WGS sequence"/>
</dbReference>
<accession>A0A210Q8X7</accession>
<comment type="caution">
    <text evidence="5">The sequence shown here is derived from an EMBL/GenBank/DDBJ whole genome shotgun (WGS) entry which is preliminary data.</text>
</comment>
<gene>
    <name evidence="5" type="ORF">KP79_PYT23593</name>
</gene>
<dbReference type="InterPro" id="IPR006212">
    <property type="entry name" value="Furin_repeat"/>
</dbReference>
<dbReference type="SUPFAM" id="SSF57184">
    <property type="entry name" value="Growth factor receptor domain"/>
    <property type="match status" value="1"/>
</dbReference>
<feature type="compositionally biased region" description="Acidic residues" evidence="1">
    <location>
        <begin position="499"/>
        <end position="508"/>
    </location>
</feature>
<evidence type="ECO:0000313" key="5">
    <source>
        <dbReference type="EMBL" id="OWF45202.1"/>
    </source>
</evidence>
<feature type="region of interest" description="Disordered" evidence="1">
    <location>
        <begin position="288"/>
        <end position="329"/>
    </location>
</feature>
<evidence type="ECO:0000259" key="4">
    <source>
        <dbReference type="PROSITE" id="PS00652"/>
    </source>
</evidence>
<keyword evidence="2" id="KW-1133">Transmembrane helix</keyword>
<organism evidence="5 6">
    <name type="scientific">Mizuhopecten yessoensis</name>
    <name type="common">Japanese scallop</name>
    <name type="synonym">Patinopecten yessoensis</name>
    <dbReference type="NCBI Taxonomy" id="6573"/>
    <lineage>
        <taxon>Eukaryota</taxon>
        <taxon>Metazoa</taxon>
        <taxon>Spiralia</taxon>
        <taxon>Lophotrochozoa</taxon>
        <taxon>Mollusca</taxon>
        <taxon>Bivalvia</taxon>
        <taxon>Autobranchia</taxon>
        <taxon>Pteriomorphia</taxon>
        <taxon>Pectinida</taxon>
        <taxon>Pectinoidea</taxon>
        <taxon>Pectinidae</taxon>
        <taxon>Mizuhopecten</taxon>
    </lineage>
</organism>
<dbReference type="CDD" id="cd00064">
    <property type="entry name" value="FU"/>
    <property type="match status" value="1"/>
</dbReference>
<keyword evidence="2" id="KW-0812">Transmembrane</keyword>
<keyword evidence="3" id="KW-0732">Signal</keyword>
<proteinExistence type="predicted"/>
<feature type="compositionally biased region" description="Acidic residues" evidence="1">
    <location>
        <begin position="459"/>
        <end position="468"/>
    </location>
</feature>
<dbReference type="InterPro" id="IPR001368">
    <property type="entry name" value="TNFR/NGFR_Cys_rich_reg"/>
</dbReference>
<protein>
    <submittedName>
        <fullName evidence="5">Extracellular matrix protein FRAS1</fullName>
    </submittedName>
</protein>
<feature type="compositionally biased region" description="Polar residues" evidence="1">
    <location>
        <begin position="377"/>
        <end position="393"/>
    </location>
</feature>
<feature type="compositionally biased region" description="Basic residues" evidence="1">
    <location>
        <begin position="358"/>
        <end position="369"/>
    </location>
</feature>
<dbReference type="PROSITE" id="PS00652">
    <property type="entry name" value="TNFR_NGFR_1"/>
    <property type="match status" value="1"/>
</dbReference>
<feature type="transmembrane region" description="Helical" evidence="2">
    <location>
        <begin position="209"/>
        <end position="238"/>
    </location>
</feature>